<keyword evidence="3" id="KW-0808">Transferase</keyword>
<dbReference type="InterPro" id="IPR002156">
    <property type="entry name" value="RNaseH_domain"/>
</dbReference>
<dbReference type="PROSITE" id="PS50878">
    <property type="entry name" value="RT_POL"/>
    <property type="match status" value="1"/>
</dbReference>
<dbReference type="InParanoid" id="A0A5F9DDZ4"/>
<dbReference type="CDD" id="cd09273">
    <property type="entry name" value="RNase_HI_RT_Bel"/>
    <property type="match status" value="1"/>
</dbReference>
<dbReference type="Pfam" id="PF17919">
    <property type="entry name" value="RT_RNaseH_2"/>
    <property type="match status" value="1"/>
</dbReference>
<evidence type="ECO:0000313" key="8">
    <source>
        <dbReference type="Proteomes" id="UP000001811"/>
    </source>
</evidence>
<keyword evidence="8" id="KW-1185">Reference proteome</keyword>
<dbReference type="EMBL" id="AAGW02037580">
    <property type="status" value="NOT_ANNOTATED_CDS"/>
    <property type="molecule type" value="Genomic_DNA"/>
</dbReference>
<dbReference type="AlphaFoldDB" id="A0A5F9DDZ4"/>
<proteinExistence type="inferred from homology"/>
<reference evidence="7" key="2">
    <citation type="submission" date="2025-08" db="UniProtKB">
        <authorList>
            <consortium name="Ensembl"/>
        </authorList>
    </citation>
    <scope>IDENTIFICATION</scope>
    <source>
        <strain evidence="7">Thorbecke</strain>
    </source>
</reference>
<dbReference type="Pfam" id="PF00077">
    <property type="entry name" value="RVP"/>
    <property type="match status" value="1"/>
</dbReference>
<dbReference type="PANTHER" id="PTHR33064">
    <property type="entry name" value="POL PROTEIN"/>
    <property type="match status" value="1"/>
</dbReference>
<dbReference type="InterPro" id="IPR000477">
    <property type="entry name" value="RT_dom"/>
</dbReference>
<dbReference type="InterPro" id="IPR012337">
    <property type="entry name" value="RNaseH-like_sf"/>
</dbReference>
<dbReference type="PANTHER" id="PTHR33064:SF38">
    <property type="entry name" value="LRRGT00076-LIKE"/>
    <property type="match status" value="1"/>
</dbReference>
<keyword evidence="2" id="KW-0378">Hydrolase</keyword>
<dbReference type="Gene3D" id="3.10.10.10">
    <property type="entry name" value="HIV Type 1 Reverse Transcriptase, subunit A, domain 1"/>
    <property type="match status" value="1"/>
</dbReference>
<organism evidence="7 8">
    <name type="scientific">Oryctolagus cuniculus</name>
    <name type="common">Rabbit</name>
    <dbReference type="NCBI Taxonomy" id="9986"/>
    <lineage>
        <taxon>Eukaryota</taxon>
        <taxon>Metazoa</taxon>
        <taxon>Chordata</taxon>
        <taxon>Craniata</taxon>
        <taxon>Vertebrata</taxon>
        <taxon>Euteleostomi</taxon>
        <taxon>Mammalia</taxon>
        <taxon>Eutheria</taxon>
        <taxon>Euarchontoglires</taxon>
        <taxon>Glires</taxon>
        <taxon>Lagomorpha</taxon>
        <taxon>Leporidae</taxon>
        <taxon>Oryctolagus</taxon>
    </lineage>
</organism>
<feature type="domain" description="RNase H type-1" evidence="6">
    <location>
        <begin position="600"/>
        <end position="746"/>
    </location>
</feature>
<dbReference type="SUPFAM" id="SSF50630">
    <property type="entry name" value="Acid proteases"/>
    <property type="match status" value="1"/>
</dbReference>
<evidence type="ECO:0000256" key="3">
    <source>
        <dbReference type="ARBA" id="ARBA00022918"/>
    </source>
</evidence>
<evidence type="ECO:0000259" key="5">
    <source>
        <dbReference type="PROSITE" id="PS50878"/>
    </source>
</evidence>
<evidence type="ECO:0000259" key="6">
    <source>
        <dbReference type="PROSITE" id="PS50879"/>
    </source>
</evidence>
<sequence length="930" mass="103195">MAGGLLSSKTSWVQGTTGGKLYKWTIERKVDLATGRVTHSFLLVPDCPYPLLERDLLSKVGAQIHFQDKGATVVGPAGQPLHVLTLQLEDEHRLHECPLSAQPQVAPEWLTKFPQSWAETGGVGLAIRQPPVIVNLKPTATPVSIHQYPMAAEAKVGIRPHIQRLIKLGILRPCQSPRNTPLLPVKKPGSNDYRPVQDLREVNRRAEDIHPTVPNPYNLLSTLPPTRTWYTVLDLKDAFFCLRLSPQSQPLFAFEWKDPETGFLGQLTWTRLPQGFKNSPMLFDEALHQDLADFRVSHPELTLLQYVDDLLLAAETEQGCTKGTEALLHRLGELGYSASAKKAQLCTQRVTYLGYVLEGGRRWLTEERKKAVALIPLPKNARHLREFLGSAGFCRLWIPGFAEMAASLYPLTRTNSPFIWGREQQLAFDRIKLALLEAPALSLPDPTKPFTLYVDEKGGVAKGVLTQNLGPWKRPVAYFSKKLDSVTSGWPPCLRMIAAVAVLVKDSNKLTLGQPLTIVAPHAIEAVIRQPPDRWLSNARVTHYQAMLLNPEWVRYGTAASLNPATLLPEPGSESQVDHDCHQVLAEVHGTREDLTDLPLSDAVTWYMDGSSFLHQGERKAGAVVVDGETVIWASALPPGTSAQKAELVALTQALRAAKNRRVNIYTDSRYAFATAHIHGEIYWRRGLLTSGGKDIKNKQEILDLPQALHLPKKVSIIHCPGHQKGDDTVAKGNRMADEVAKTRALDSVTLVTQSSETSNNPGWSYSEQDVTAIQRLGGAYNDQRKVWEIQGKTVLPRKEAGRLTRLILRLAAPAHRVLGPVGTPHSVPGCPSSRPALCCGQGVQWRMAQVLGPCTPWETRKSTWLLAPGSCHRISAVRRPQRASRGGHWRVNQRPKRRTFLSVSLSHCPLCLSEDPRNTDSRERKPRTS</sequence>
<dbReference type="InterPro" id="IPR018061">
    <property type="entry name" value="Retropepsins"/>
</dbReference>
<keyword evidence="3" id="KW-0548">Nucleotidyltransferase</keyword>
<dbReference type="FunFam" id="3.30.70.270:FF:000020">
    <property type="entry name" value="Transposon Tf2-6 polyprotein-like Protein"/>
    <property type="match status" value="1"/>
</dbReference>
<evidence type="ECO:0000256" key="1">
    <source>
        <dbReference type="ARBA" id="ARBA00010879"/>
    </source>
</evidence>
<protein>
    <submittedName>
        <fullName evidence="7">Uncharacterized protein</fullName>
    </submittedName>
</protein>
<dbReference type="InterPro" id="IPR036397">
    <property type="entry name" value="RNaseH_sf"/>
</dbReference>
<evidence type="ECO:0000313" key="7">
    <source>
        <dbReference type="Ensembl" id="ENSOCUP00000043541.1"/>
    </source>
</evidence>
<dbReference type="InterPro" id="IPR051320">
    <property type="entry name" value="Viral_Replic_Matur_Polypro"/>
</dbReference>
<keyword evidence="3" id="KW-0695">RNA-directed DNA polymerase</keyword>
<dbReference type="GO" id="GO:0006310">
    <property type="term" value="P:DNA recombination"/>
    <property type="evidence" value="ECO:0007669"/>
    <property type="project" value="UniProtKB-KW"/>
</dbReference>
<accession>A0A5F9DDZ4</accession>
<reference evidence="7" key="3">
    <citation type="submission" date="2025-09" db="UniProtKB">
        <authorList>
            <consortium name="Ensembl"/>
        </authorList>
    </citation>
    <scope>IDENTIFICATION</scope>
    <source>
        <strain evidence="7">Thorbecke</strain>
    </source>
</reference>
<evidence type="ECO:0000256" key="4">
    <source>
        <dbReference type="ARBA" id="ARBA00023172"/>
    </source>
</evidence>
<dbReference type="GeneTree" id="ENSGT00940000160750"/>
<dbReference type="Pfam" id="PF00075">
    <property type="entry name" value="RNase_H"/>
    <property type="match status" value="1"/>
</dbReference>
<dbReference type="STRING" id="9986.ENSOCUP00000043541"/>
<dbReference type="Proteomes" id="UP000001811">
    <property type="component" value="Chromosome 1"/>
</dbReference>
<dbReference type="SMR" id="A0A5F9DDZ4"/>
<dbReference type="InterPro" id="IPR021109">
    <property type="entry name" value="Peptidase_aspartic_dom_sf"/>
</dbReference>
<evidence type="ECO:0000256" key="2">
    <source>
        <dbReference type="ARBA" id="ARBA00022801"/>
    </source>
</evidence>
<reference evidence="7 8" key="1">
    <citation type="journal article" date="2011" name="Nature">
        <title>A high-resolution map of human evolutionary constraint using 29 mammals.</title>
        <authorList>
            <person name="Lindblad-Toh K."/>
            <person name="Garber M."/>
            <person name="Zuk O."/>
            <person name="Lin M.F."/>
            <person name="Parker B.J."/>
            <person name="Washietl S."/>
            <person name="Kheradpour P."/>
            <person name="Ernst J."/>
            <person name="Jordan G."/>
            <person name="Mauceli E."/>
            <person name="Ward L.D."/>
            <person name="Lowe C.B."/>
            <person name="Holloway A.K."/>
            <person name="Clamp M."/>
            <person name="Gnerre S."/>
            <person name="Alfoldi J."/>
            <person name="Beal K."/>
            <person name="Chang J."/>
            <person name="Clawson H."/>
            <person name="Cuff J."/>
            <person name="Di Palma F."/>
            <person name="Fitzgerald S."/>
            <person name="Flicek P."/>
            <person name="Guttman M."/>
            <person name="Hubisz M.J."/>
            <person name="Jaffe D.B."/>
            <person name="Jungreis I."/>
            <person name="Kent W.J."/>
            <person name="Kostka D."/>
            <person name="Lara M."/>
            <person name="Martins A.L."/>
            <person name="Massingham T."/>
            <person name="Moltke I."/>
            <person name="Raney B.J."/>
            <person name="Rasmussen M.D."/>
            <person name="Robinson J."/>
            <person name="Stark A."/>
            <person name="Vilella A.J."/>
            <person name="Wen J."/>
            <person name="Xie X."/>
            <person name="Zody M.C."/>
            <person name="Baldwin J."/>
            <person name="Bloom T."/>
            <person name="Chin C.W."/>
            <person name="Heiman D."/>
            <person name="Nicol R."/>
            <person name="Nusbaum C."/>
            <person name="Young S."/>
            <person name="Wilkinson J."/>
            <person name="Worley K.C."/>
            <person name="Kovar C.L."/>
            <person name="Muzny D.M."/>
            <person name="Gibbs R.A."/>
            <person name="Cree A."/>
            <person name="Dihn H.H."/>
            <person name="Fowler G."/>
            <person name="Jhangiani S."/>
            <person name="Joshi V."/>
            <person name="Lee S."/>
            <person name="Lewis L.R."/>
            <person name="Nazareth L.V."/>
            <person name="Okwuonu G."/>
            <person name="Santibanez J."/>
            <person name="Warren W.C."/>
            <person name="Mardis E.R."/>
            <person name="Weinstock G.M."/>
            <person name="Wilson R.K."/>
            <person name="Delehaunty K."/>
            <person name="Dooling D."/>
            <person name="Fronik C."/>
            <person name="Fulton L."/>
            <person name="Fulton B."/>
            <person name="Graves T."/>
            <person name="Minx P."/>
            <person name="Sodergren E."/>
            <person name="Birney E."/>
            <person name="Margulies E.H."/>
            <person name="Herrero J."/>
            <person name="Green E.D."/>
            <person name="Haussler D."/>
            <person name="Siepel A."/>
            <person name="Goldman N."/>
            <person name="Pollard K.S."/>
            <person name="Pedersen J.S."/>
            <person name="Lander E.S."/>
            <person name="Kellis M."/>
        </authorList>
    </citation>
    <scope>NUCLEOTIDE SEQUENCE [LARGE SCALE GENOMIC DNA]</scope>
    <source>
        <strain evidence="7 8">Thorbecke inbred</strain>
    </source>
</reference>
<dbReference type="SUPFAM" id="SSF53098">
    <property type="entry name" value="Ribonuclease H-like"/>
    <property type="match status" value="1"/>
</dbReference>
<dbReference type="GO" id="GO:0003676">
    <property type="term" value="F:nucleic acid binding"/>
    <property type="evidence" value="ECO:0007669"/>
    <property type="project" value="InterPro"/>
</dbReference>
<name>A0A5F9DDZ4_RABIT</name>
<dbReference type="SUPFAM" id="SSF56672">
    <property type="entry name" value="DNA/RNA polymerases"/>
    <property type="match status" value="1"/>
</dbReference>
<dbReference type="InterPro" id="IPR043128">
    <property type="entry name" value="Rev_trsase/Diguanyl_cyclase"/>
</dbReference>
<dbReference type="GO" id="GO:0003964">
    <property type="term" value="F:RNA-directed DNA polymerase activity"/>
    <property type="evidence" value="ECO:0007669"/>
    <property type="project" value="UniProtKB-KW"/>
</dbReference>
<dbReference type="InterPro" id="IPR041577">
    <property type="entry name" value="RT_RNaseH_2"/>
</dbReference>
<dbReference type="Gene3D" id="3.30.70.270">
    <property type="match status" value="2"/>
</dbReference>
<dbReference type="Gene3D" id="3.30.420.10">
    <property type="entry name" value="Ribonuclease H-like superfamily/Ribonuclease H"/>
    <property type="match status" value="1"/>
</dbReference>
<dbReference type="Gene3D" id="1.10.340.70">
    <property type="match status" value="1"/>
</dbReference>
<dbReference type="PROSITE" id="PS50879">
    <property type="entry name" value="RNASE_H_1"/>
    <property type="match status" value="1"/>
</dbReference>
<keyword evidence="4" id="KW-0233">DNA recombination</keyword>
<dbReference type="CDD" id="cd03715">
    <property type="entry name" value="RT_ZFREV_like"/>
    <property type="match status" value="1"/>
</dbReference>
<comment type="similarity">
    <text evidence="1">Belongs to the beta type-B retroviral polymerase family. HERV class-II K(HML-2) pol subfamily.</text>
</comment>
<dbReference type="Pfam" id="PF00078">
    <property type="entry name" value="RVT_1"/>
    <property type="match status" value="1"/>
</dbReference>
<dbReference type="Ensembl" id="ENSOCUT00000051009.1">
    <property type="protein sequence ID" value="ENSOCUP00000043541.1"/>
    <property type="gene ID" value="ENSOCUG00000030857.1"/>
</dbReference>
<dbReference type="GO" id="GO:0004523">
    <property type="term" value="F:RNA-DNA hybrid ribonuclease activity"/>
    <property type="evidence" value="ECO:0007669"/>
    <property type="project" value="InterPro"/>
</dbReference>
<dbReference type="Gene3D" id="2.40.70.10">
    <property type="entry name" value="Acid Proteases"/>
    <property type="match status" value="1"/>
</dbReference>
<dbReference type="Gene3D" id="3.10.20.370">
    <property type="match status" value="1"/>
</dbReference>
<feature type="domain" description="Reverse transcriptase" evidence="5">
    <location>
        <begin position="166"/>
        <end position="357"/>
    </location>
</feature>
<dbReference type="InterPro" id="IPR043502">
    <property type="entry name" value="DNA/RNA_pol_sf"/>
</dbReference>
<dbReference type="Bgee" id="ENSOCUG00000030857">
    <property type="expression patterns" value="Expressed in testis and 16 other cell types or tissues"/>
</dbReference>